<organism evidence="6 7">
    <name type="scientific">Corynebacterium antarcticum</name>
    <dbReference type="NCBI Taxonomy" id="2800405"/>
    <lineage>
        <taxon>Bacteria</taxon>
        <taxon>Bacillati</taxon>
        <taxon>Actinomycetota</taxon>
        <taxon>Actinomycetes</taxon>
        <taxon>Mycobacteriales</taxon>
        <taxon>Corynebacteriaceae</taxon>
        <taxon>Corynebacterium</taxon>
    </lineage>
</organism>
<evidence type="ECO:0000259" key="4">
    <source>
        <dbReference type="Pfam" id="PF16555"/>
    </source>
</evidence>
<keyword evidence="2" id="KW-0472">Membrane</keyword>
<dbReference type="EMBL" id="JAENIP010000012">
    <property type="protein sequence ID" value="MBK1844151.1"/>
    <property type="molecule type" value="Genomic_DNA"/>
</dbReference>
<sequence length="532" mass="56171">MKNNTRTLRAATQATVIALAFATASIGAPAAFADEPEPETNVSVPEASTGAYSSGIDANHKVSLTINKRLNANTTNDPNGKEDPKVNGTALGGVTFSIQKINKDITTKEGFQAAAALTPDALTSPDEKQELLVGPVHTKTTSDGSGSVTFSTDEDAITPGAYLVKETSAPQGVVKGNDFIVFLPMTDPEGTGWNYDVVAYPKNTKMTVTKEISGGEDANAGDVLEYTLKTNRPPFDKERSYLTFFNFEDSLPDELRLKNEKDNKVIVKIGDQTLTEGDDYVVTKSNDREGGNEDVAINFTNGGLVKLRDADDNAIVSAVLPVEVQKIEAGRDGKAANVGKANYELKKKTSGNASEDPAGKVPTETPEKPTGTTSGESPAVESRWANIKINKTGEGSSENLSGAEFKIYRCTDKDHYVSEALTVGGEDSWTTDAGVATIKSVIVPGEGDDFNYCLEEVKAPKGYELLVEPVVVDVRTIGQDATAVDVNITNLKSTSSKLPSTGGAGVGLLMALGASILGLGAFAAKRASRKSQ</sequence>
<keyword evidence="2" id="KW-1133">Transmembrane helix</keyword>
<dbReference type="Gene3D" id="2.60.40.10">
    <property type="entry name" value="Immunoglobulins"/>
    <property type="match status" value="2"/>
</dbReference>
<protein>
    <submittedName>
        <fullName evidence="6">SpaH/EbpB family LPXTG-anchored major pilin</fullName>
    </submittedName>
</protein>
<proteinExistence type="predicted"/>
<dbReference type="NCBIfam" id="TIGR01167">
    <property type="entry name" value="LPXTG_anchor"/>
    <property type="match status" value="1"/>
</dbReference>
<feature type="domain" description="Gram-positive pilin subunit D1 N-terminal" evidence="4">
    <location>
        <begin position="60"/>
        <end position="204"/>
    </location>
</feature>
<dbReference type="Proteomes" id="UP000650005">
    <property type="component" value="Unassembled WGS sequence"/>
</dbReference>
<evidence type="ECO:0000259" key="5">
    <source>
        <dbReference type="Pfam" id="PF17802"/>
    </source>
</evidence>
<evidence type="ECO:0000313" key="7">
    <source>
        <dbReference type="Proteomes" id="UP000650005"/>
    </source>
</evidence>
<dbReference type="InterPro" id="IPR032364">
    <property type="entry name" value="GramPos_pilinD1_N"/>
</dbReference>
<accession>A0ABS1FL43</accession>
<reference evidence="6" key="1">
    <citation type="submission" date="2021-01" db="EMBL/GenBank/DDBJ databases">
        <title>Characterization of Corynebacterium spp. from penguins.</title>
        <authorList>
            <person name="Svec P."/>
        </authorList>
    </citation>
    <scope>NUCLEOTIDE SEQUENCE</scope>
    <source>
        <strain evidence="6">CCM 8835</strain>
    </source>
</reference>
<feature type="domain" description="SpaA-like prealbumin fold" evidence="5">
    <location>
        <begin position="386"/>
        <end position="486"/>
    </location>
</feature>
<comment type="caution">
    <text evidence="6">The sequence shown here is derived from an EMBL/GenBank/DDBJ whole genome shotgun (WGS) entry which is preliminary data.</text>
</comment>
<feature type="transmembrane region" description="Helical" evidence="2">
    <location>
        <begin position="502"/>
        <end position="524"/>
    </location>
</feature>
<evidence type="ECO:0000256" key="2">
    <source>
        <dbReference type="SAM" id="Phobius"/>
    </source>
</evidence>
<dbReference type="InterPro" id="IPR026466">
    <property type="entry name" value="Fim_isopep_form_D2_dom"/>
</dbReference>
<feature type="compositionally biased region" description="Low complexity" evidence="1">
    <location>
        <begin position="359"/>
        <end position="376"/>
    </location>
</feature>
<feature type="chain" id="PRO_5045442081" evidence="3">
    <location>
        <begin position="34"/>
        <end position="532"/>
    </location>
</feature>
<gene>
    <name evidence="6" type="ORF">JIM95_06075</name>
</gene>
<evidence type="ECO:0000256" key="1">
    <source>
        <dbReference type="SAM" id="MobiDB-lite"/>
    </source>
</evidence>
<feature type="region of interest" description="Disordered" evidence="1">
    <location>
        <begin position="32"/>
        <end position="55"/>
    </location>
</feature>
<evidence type="ECO:0000256" key="3">
    <source>
        <dbReference type="SAM" id="SignalP"/>
    </source>
</evidence>
<evidence type="ECO:0000313" key="6">
    <source>
        <dbReference type="EMBL" id="MBK1844151.1"/>
    </source>
</evidence>
<name>A0ABS1FL43_9CORY</name>
<dbReference type="Gene3D" id="2.60.40.740">
    <property type="match status" value="1"/>
</dbReference>
<keyword evidence="7" id="KW-1185">Reference proteome</keyword>
<dbReference type="NCBIfam" id="TIGR04226">
    <property type="entry name" value="RrgB_K2N_iso_D2"/>
    <property type="match status" value="1"/>
</dbReference>
<dbReference type="Pfam" id="PF17802">
    <property type="entry name" value="SpaA"/>
    <property type="match status" value="1"/>
</dbReference>
<dbReference type="InterPro" id="IPR048052">
    <property type="entry name" value="FM1-like"/>
</dbReference>
<feature type="signal peptide" evidence="3">
    <location>
        <begin position="1"/>
        <end position="33"/>
    </location>
</feature>
<keyword evidence="2" id="KW-0812">Transmembrane</keyword>
<dbReference type="InterPro" id="IPR013783">
    <property type="entry name" value="Ig-like_fold"/>
</dbReference>
<dbReference type="NCBIfam" id="NF033902">
    <property type="entry name" value="iso_D2_wall_anc"/>
    <property type="match status" value="1"/>
</dbReference>
<dbReference type="Pfam" id="PF16555">
    <property type="entry name" value="GramPos_pilinD1"/>
    <property type="match status" value="1"/>
</dbReference>
<feature type="region of interest" description="Disordered" evidence="1">
    <location>
        <begin position="347"/>
        <end position="381"/>
    </location>
</feature>
<dbReference type="InterPro" id="IPR041033">
    <property type="entry name" value="SpaA_PFL_dom_1"/>
</dbReference>
<keyword evidence="3" id="KW-0732">Signal</keyword>
<dbReference type="RefSeq" id="WP_200257975.1">
    <property type="nucleotide sequence ID" value="NZ_JAENIP020000002.1"/>
</dbReference>